<dbReference type="RefSeq" id="WP_337697137.1">
    <property type="nucleotide sequence ID" value="NZ_JBBEGN010000014.1"/>
</dbReference>
<feature type="transmembrane region" description="Helical" evidence="9">
    <location>
        <begin position="705"/>
        <end position="726"/>
    </location>
</feature>
<dbReference type="EMBL" id="JBBEGN010000014">
    <property type="protein sequence ID" value="MEJ2870566.1"/>
    <property type="molecule type" value="Genomic_DNA"/>
</dbReference>
<feature type="transmembrane region" description="Helical" evidence="9">
    <location>
        <begin position="222"/>
        <end position="249"/>
    </location>
</feature>
<feature type="transmembrane region" description="Helical" evidence="9">
    <location>
        <begin position="342"/>
        <end position="363"/>
    </location>
</feature>
<evidence type="ECO:0000256" key="9">
    <source>
        <dbReference type="SAM" id="Phobius"/>
    </source>
</evidence>
<feature type="transmembrane region" description="Helical" evidence="9">
    <location>
        <begin position="289"/>
        <end position="308"/>
    </location>
</feature>
<evidence type="ECO:0000256" key="8">
    <source>
        <dbReference type="SAM" id="MobiDB-lite"/>
    </source>
</evidence>
<keyword evidence="4" id="KW-0808">Transferase</keyword>
<protein>
    <recommendedName>
        <fullName evidence="12">4-amino-4-deoxy-L-arabinose transferase</fullName>
    </recommendedName>
</protein>
<dbReference type="PANTHER" id="PTHR33908:SF11">
    <property type="entry name" value="MEMBRANE PROTEIN"/>
    <property type="match status" value="1"/>
</dbReference>
<dbReference type="PANTHER" id="PTHR33908">
    <property type="entry name" value="MANNOSYLTRANSFERASE YKCB-RELATED"/>
    <property type="match status" value="1"/>
</dbReference>
<feature type="region of interest" description="Disordered" evidence="8">
    <location>
        <begin position="679"/>
        <end position="698"/>
    </location>
</feature>
<comment type="subcellular location">
    <subcellularLocation>
        <location evidence="1">Cell membrane</location>
        <topology evidence="1">Multi-pass membrane protein</topology>
    </subcellularLocation>
</comment>
<evidence type="ECO:0000313" key="10">
    <source>
        <dbReference type="EMBL" id="MEJ2870566.1"/>
    </source>
</evidence>
<name>A0ABU8MTI6_9PSEU</name>
<feature type="transmembrane region" description="Helical" evidence="9">
    <location>
        <begin position="128"/>
        <end position="146"/>
    </location>
</feature>
<organism evidence="10 11">
    <name type="scientific">Actinomycetospora aurantiaca</name>
    <dbReference type="NCBI Taxonomy" id="3129233"/>
    <lineage>
        <taxon>Bacteria</taxon>
        <taxon>Bacillati</taxon>
        <taxon>Actinomycetota</taxon>
        <taxon>Actinomycetes</taxon>
        <taxon>Pseudonocardiales</taxon>
        <taxon>Pseudonocardiaceae</taxon>
        <taxon>Actinomycetospora</taxon>
    </lineage>
</organism>
<feature type="transmembrane region" description="Helical" evidence="9">
    <location>
        <begin position="12"/>
        <end position="30"/>
    </location>
</feature>
<keyword evidence="11" id="KW-1185">Reference proteome</keyword>
<keyword evidence="5 9" id="KW-0812">Transmembrane</keyword>
<evidence type="ECO:0000256" key="4">
    <source>
        <dbReference type="ARBA" id="ARBA00022679"/>
    </source>
</evidence>
<feature type="transmembrane region" description="Helical" evidence="9">
    <location>
        <begin position="99"/>
        <end position="116"/>
    </location>
</feature>
<feature type="transmembrane region" description="Helical" evidence="9">
    <location>
        <begin position="317"/>
        <end position="336"/>
    </location>
</feature>
<sequence length="740" mass="77123">MPALLRRRGHLPEWAVALVVAAVSAVPILWNIGSSPDTMFDEVSYVMAMRNIALGGDYTWSNQPVFVHPPLSFVLQGGWQWLWGLADADLESSVRGARVFAGLATVGIVVLTALIARRLMTHASPRRRAVLTGIVVALAATDPIMLRYLRMAIIEPFSVALSLLVLYLAMRLDTRRPAVYVPLIGSLTGLALLTKEMSVFLVATPLVSAVLARDVRRAKRALGALAVGGAVWLAFPAWAIGLGLGRAFADEKLLLFYRLLGIVQTTGWNRPGFSSGSLLEATAIAGRDYGTSYLVLLGGGLALAWLLLRRPDGGSRWLLAWLVTSYGFGVYMVAFGSLNEHLFVYLVPAAVVGAVLVGDAVVARTRPARIAALALVVVAVGFSLGGWVRNDAIDGDGVFRSAAFLRDTRAACDVVNGIGDSGKWAPLLPGRELTDFGTGQAAASHGVHLFFVSGKDPAVGNALPELPAWITSRGTRLASFPSATYGGLELWEVPTDPFDPLADVEPMRDGVFVTTVGSRCGGYPVLGALAARWEERGGKGVLGPPRGSATGTTQVFAGAVLTDAGMRPVVRELAADRPDAYTGAGLPPVTDAGGLDDAALSDPAIRAAFLRAPEGTAGAFTSAVARYGAPVGVPTTGPDGSVSQAFAGVVLTRAAGSDVVRAAPVGDLAVSSGLVTLPPEATATVPPPPLAGETAPDQPSNLRGFAGALLVLLVSAAGVPAVVLLARRPTRGTPPKEYRP</sequence>
<evidence type="ECO:0000256" key="1">
    <source>
        <dbReference type="ARBA" id="ARBA00004651"/>
    </source>
</evidence>
<evidence type="ECO:0000256" key="7">
    <source>
        <dbReference type="ARBA" id="ARBA00023136"/>
    </source>
</evidence>
<keyword evidence="6 9" id="KW-1133">Transmembrane helix</keyword>
<gene>
    <name evidence="10" type="ORF">WCD74_22565</name>
</gene>
<feature type="transmembrane region" description="Helical" evidence="9">
    <location>
        <begin position="152"/>
        <end position="170"/>
    </location>
</feature>
<feature type="transmembrane region" description="Helical" evidence="9">
    <location>
        <begin position="370"/>
        <end position="388"/>
    </location>
</feature>
<keyword evidence="3" id="KW-0328">Glycosyltransferase</keyword>
<evidence type="ECO:0000256" key="5">
    <source>
        <dbReference type="ARBA" id="ARBA00022692"/>
    </source>
</evidence>
<keyword evidence="2" id="KW-1003">Cell membrane</keyword>
<evidence type="ECO:0000256" key="2">
    <source>
        <dbReference type="ARBA" id="ARBA00022475"/>
    </source>
</evidence>
<comment type="caution">
    <text evidence="10">The sequence shown here is derived from an EMBL/GenBank/DDBJ whole genome shotgun (WGS) entry which is preliminary data.</text>
</comment>
<dbReference type="Proteomes" id="UP001385809">
    <property type="component" value="Unassembled WGS sequence"/>
</dbReference>
<keyword evidence="7 9" id="KW-0472">Membrane</keyword>
<accession>A0ABU8MTI6</accession>
<reference evidence="10 11" key="1">
    <citation type="submission" date="2024-03" db="EMBL/GenBank/DDBJ databases">
        <title>Actinomycetospora sp. OC33-EN08, a novel actinomycete isolated from wild orchid (Aerides multiflora).</title>
        <authorList>
            <person name="Suriyachadkun C."/>
        </authorList>
    </citation>
    <scope>NUCLEOTIDE SEQUENCE [LARGE SCALE GENOMIC DNA]</scope>
    <source>
        <strain evidence="10 11">OC33-EN08</strain>
    </source>
</reference>
<proteinExistence type="predicted"/>
<dbReference type="InterPro" id="IPR050297">
    <property type="entry name" value="LipidA_mod_glycosyltrf_83"/>
</dbReference>
<evidence type="ECO:0000256" key="6">
    <source>
        <dbReference type="ARBA" id="ARBA00022989"/>
    </source>
</evidence>
<evidence type="ECO:0000256" key="3">
    <source>
        <dbReference type="ARBA" id="ARBA00022676"/>
    </source>
</evidence>
<evidence type="ECO:0008006" key="12">
    <source>
        <dbReference type="Google" id="ProtNLM"/>
    </source>
</evidence>
<evidence type="ECO:0000313" key="11">
    <source>
        <dbReference type="Proteomes" id="UP001385809"/>
    </source>
</evidence>